<evidence type="ECO:0000256" key="4">
    <source>
        <dbReference type="PROSITE-ProRule" id="PRU00335"/>
    </source>
</evidence>
<dbReference type="PRINTS" id="PR00455">
    <property type="entry name" value="HTHTETR"/>
</dbReference>
<dbReference type="AlphaFoldDB" id="A0A0K1Q4F0"/>
<dbReference type="Pfam" id="PF00440">
    <property type="entry name" value="TetR_N"/>
    <property type="match status" value="1"/>
</dbReference>
<keyword evidence="3" id="KW-0804">Transcription</keyword>
<evidence type="ECO:0000259" key="5">
    <source>
        <dbReference type="PROSITE" id="PS50977"/>
    </source>
</evidence>
<gene>
    <name evidence="6" type="ORF">AKJ09_07276</name>
</gene>
<dbReference type="GO" id="GO:0000976">
    <property type="term" value="F:transcription cis-regulatory region binding"/>
    <property type="evidence" value="ECO:0007669"/>
    <property type="project" value="TreeGrafter"/>
</dbReference>
<sequence length="212" mass="23736">MQDEGGLRERKKRETRKRISDVATALFMMRGFDAVTVLEVAEAANVSKMTVFNYFPRKEDMFFDRDEESRELIRQALLERRKGTSPLSALRSLVRRLVEERHPFAKFDAGIAGFWKTVTDSAALTMRAREMRGELERDLAELLVASAGGRKPDPRAKLLAGMIASAGTVAYAEGLRRVRAGESSARARKAFVALLERCFRSVAAGFADTPYV</sequence>
<keyword evidence="2 4" id="KW-0238">DNA-binding</keyword>
<dbReference type="InterPro" id="IPR050109">
    <property type="entry name" value="HTH-type_TetR-like_transc_reg"/>
</dbReference>
<feature type="domain" description="HTH tetR-type" evidence="5">
    <location>
        <begin position="13"/>
        <end position="73"/>
    </location>
</feature>
<evidence type="ECO:0000256" key="2">
    <source>
        <dbReference type="ARBA" id="ARBA00023125"/>
    </source>
</evidence>
<dbReference type="PATRIC" id="fig|1391654.3.peg.7391"/>
<evidence type="ECO:0000256" key="3">
    <source>
        <dbReference type="ARBA" id="ARBA00023163"/>
    </source>
</evidence>
<evidence type="ECO:0000313" key="7">
    <source>
        <dbReference type="Proteomes" id="UP000064967"/>
    </source>
</evidence>
<dbReference type="InterPro" id="IPR001647">
    <property type="entry name" value="HTH_TetR"/>
</dbReference>
<feature type="DNA-binding region" description="H-T-H motif" evidence="4">
    <location>
        <begin position="36"/>
        <end position="55"/>
    </location>
</feature>
<proteinExistence type="predicted"/>
<dbReference type="Gene3D" id="1.10.357.10">
    <property type="entry name" value="Tetracycline Repressor, domain 2"/>
    <property type="match status" value="1"/>
</dbReference>
<reference evidence="6 7" key="1">
    <citation type="submission" date="2015-08" db="EMBL/GenBank/DDBJ databases">
        <authorList>
            <person name="Babu N.S."/>
            <person name="Beckwith C.J."/>
            <person name="Beseler K.G."/>
            <person name="Brison A."/>
            <person name="Carone J.V."/>
            <person name="Caskin T.P."/>
            <person name="Diamond M."/>
            <person name="Durham M.E."/>
            <person name="Foxe J.M."/>
            <person name="Go M."/>
            <person name="Henderson B.A."/>
            <person name="Jones I.B."/>
            <person name="McGettigan J.A."/>
            <person name="Micheletti S.J."/>
            <person name="Nasrallah M.E."/>
            <person name="Ortiz D."/>
            <person name="Piller C.R."/>
            <person name="Privatt S.R."/>
            <person name="Schneider S.L."/>
            <person name="Sharp S."/>
            <person name="Smith T.C."/>
            <person name="Stanton J.D."/>
            <person name="Ullery H.E."/>
            <person name="Wilson R.J."/>
            <person name="Serrano M.G."/>
            <person name="Buck G."/>
            <person name="Lee V."/>
            <person name="Wang Y."/>
            <person name="Carvalho R."/>
            <person name="Voegtly L."/>
            <person name="Shi R."/>
            <person name="Duckworth R."/>
            <person name="Johnson A."/>
            <person name="Loviza R."/>
            <person name="Walstead R."/>
            <person name="Shah Z."/>
            <person name="Kiflezghi M."/>
            <person name="Wade K."/>
            <person name="Ball S.L."/>
            <person name="Bradley K.W."/>
            <person name="Asai D.J."/>
            <person name="Bowman C.A."/>
            <person name="Russell D.A."/>
            <person name="Pope W.H."/>
            <person name="Jacobs-Sera D."/>
            <person name="Hendrix R.W."/>
            <person name="Hatfull G.F."/>
        </authorList>
    </citation>
    <scope>NUCLEOTIDE SEQUENCE [LARGE SCALE GENOMIC DNA]</scope>
    <source>
        <strain evidence="6 7">DSM 27648</strain>
    </source>
</reference>
<dbReference type="SUPFAM" id="SSF46689">
    <property type="entry name" value="Homeodomain-like"/>
    <property type="match status" value="1"/>
</dbReference>
<dbReference type="STRING" id="1391654.AKJ09_07276"/>
<dbReference type="Proteomes" id="UP000064967">
    <property type="component" value="Chromosome"/>
</dbReference>
<evidence type="ECO:0000313" key="6">
    <source>
        <dbReference type="EMBL" id="AKV00613.1"/>
    </source>
</evidence>
<name>A0A0K1Q4F0_9BACT</name>
<evidence type="ECO:0000256" key="1">
    <source>
        <dbReference type="ARBA" id="ARBA00023015"/>
    </source>
</evidence>
<dbReference type="EMBL" id="CP012333">
    <property type="protein sequence ID" value="AKV00613.1"/>
    <property type="molecule type" value="Genomic_DNA"/>
</dbReference>
<dbReference type="PANTHER" id="PTHR30055">
    <property type="entry name" value="HTH-TYPE TRANSCRIPTIONAL REGULATOR RUTR"/>
    <property type="match status" value="1"/>
</dbReference>
<dbReference type="InterPro" id="IPR009057">
    <property type="entry name" value="Homeodomain-like_sf"/>
</dbReference>
<dbReference type="KEGG" id="llu:AKJ09_07276"/>
<dbReference type="GO" id="GO:0003700">
    <property type="term" value="F:DNA-binding transcription factor activity"/>
    <property type="evidence" value="ECO:0007669"/>
    <property type="project" value="TreeGrafter"/>
</dbReference>
<keyword evidence="7" id="KW-1185">Reference proteome</keyword>
<dbReference type="PROSITE" id="PS50977">
    <property type="entry name" value="HTH_TETR_2"/>
    <property type="match status" value="1"/>
</dbReference>
<keyword evidence="1" id="KW-0805">Transcription regulation</keyword>
<dbReference type="RefSeq" id="WP_240488677.1">
    <property type="nucleotide sequence ID" value="NZ_CP012333.1"/>
</dbReference>
<protein>
    <submittedName>
        <fullName evidence="6">Transcriptional regulator, TetR family</fullName>
    </submittedName>
</protein>
<dbReference type="Gene3D" id="1.10.10.60">
    <property type="entry name" value="Homeodomain-like"/>
    <property type="match status" value="1"/>
</dbReference>
<organism evidence="6 7">
    <name type="scientific">Labilithrix luteola</name>
    <dbReference type="NCBI Taxonomy" id="1391654"/>
    <lineage>
        <taxon>Bacteria</taxon>
        <taxon>Pseudomonadati</taxon>
        <taxon>Myxococcota</taxon>
        <taxon>Polyangia</taxon>
        <taxon>Polyangiales</taxon>
        <taxon>Labilitrichaceae</taxon>
        <taxon>Labilithrix</taxon>
    </lineage>
</organism>
<accession>A0A0K1Q4F0</accession>
<dbReference type="PANTHER" id="PTHR30055:SF234">
    <property type="entry name" value="HTH-TYPE TRANSCRIPTIONAL REGULATOR BETI"/>
    <property type="match status" value="1"/>
</dbReference>